<dbReference type="Gene3D" id="1.10.10.10">
    <property type="entry name" value="Winged helix-like DNA-binding domain superfamily/Winged helix DNA-binding domain"/>
    <property type="match status" value="1"/>
</dbReference>
<dbReference type="InterPro" id="IPR036388">
    <property type="entry name" value="WH-like_DNA-bd_sf"/>
</dbReference>
<name>A0ABM7UHV2_9LEPT</name>
<evidence type="ECO:0000259" key="4">
    <source>
        <dbReference type="PROSITE" id="PS51118"/>
    </source>
</evidence>
<accession>A0ABM7UHV2</accession>
<evidence type="ECO:0000256" key="2">
    <source>
        <dbReference type="ARBA" id="ARBA00023125"/>
    </source>
</evidence>
<evidence type="ECO:0000313" key="6">
    <source>
        <dbReference type="Proteomes" id="UP000245263"/>
    </source>
</evidence>
<keyword evidence="6" id="KW-1185">Reference proteome</keyword>
<dbReference type="PANTHER" id="PTHR33204">
    <property type="entry name" value="TRANSCRIPTIONAL REGULATOR, MARR FAMILY"/>
    <property type="match status" value="1"/>
</dbReference>
<keyword evidence="2" id="KW-0238">DNA-binding</keyword>
<dbReference type="InterPro" id="IPR036390">
    <property type="entry name" value="WH_DNA-bd_sf"/>
</dbReference>
<feature type="domain" description="HTH hxlR-type" evidence="4">
    <location>
        <begin position="1"/>
        <end position="92"/>
    </location>
</feature>
<keyword evidence="1" id="KW-0805">Transcription regulation</keyword>
<organism evidence="5 6">
    <name type="scientific">Leptospira kobayashii</name>
    <dbReference type="NCBI Taxonomy" id="1917830"/>
    <lineage>
        <taxon>Bacteria</taxon>
        <taxon>Pseudomonadati</taxon>
        <taxon>Spirochaetota</taxon>
        <taxon>Spirochaetia</taxon>
        <taxon>Leptospirales</taxon>
        <taxon>Leptospiraceae</taxon>
        <taxon>Leptospira</taxon>
    </lineage>
</organism>
<dbReference type="InterPro" id="IPR002577">
    <property type="entry name" value="HTH_HxlR"/>
</dbReference>
<keyword evidence="3" id="KW-0804">Transcription</keyword>
<sequence>MLGDGWSLLILRDIIYFGKKTYNEFLASEEAIARNILADRLVQLQDKGLLVKKPHPIDKRKEIYELTEDGLDLVPILLDLAEWGAKRVAQKDLPHEWLQAVRKDRNALIPRIQKTVRLGGSIFGESATNSHRSLFSEIKKKIRK</sequence>
<dbReference type="Proteomes" id="UP000245263">
    <property type="component" value="Chromosome 1"/>
</dbReference>
<evidence type="ECO:0000313" key="5">
    <source>
        <dbReference type="EMBL" id="BDA78172.1"/>
    </source>
</evidence>
<dbReference type="PROSITE" id="PS51118">
    <property type="entry name" value="HTH_HXLR"/>
    <property type="match status" value="1"/>
</dbReference>
<protein>
    <recommendedName>
        <fullName evidence="4">HTH hxlR-type domain-containing protein</fullName>
    </recommendedName>
</protein>
<dbReference type="SUPFAM" id="SSF46785">
    <property type="entry name" value="Winged helix' DNA-binding domain"/>
    <property type="match status" value="1"/>
</dbReference>
<evidence type="ECO:0000256" key="3">
    <source>
        <dbReference type="ARBA" id="ARBA00023163"/>
    </source>
</evidence>
<gene>
    <name evidence="5" type="ORF">LPTSP3_g11020</name>
</gene>
<dbReference type="Pfam" id="PF01638">
    <property type="entry name" value="HxlR"/>
    <property type="match status" value="1"/>
</dbReference>
<reference evidence="5 6" key="1">
    <citation type="submission" date="2021-08" db="EMBL/GenBank/DDBJ databases">
        <title>Complete genome sequence of Leptospira kobayashii strain E30.</title>
        <authorList>
            <person name="Nakao R."/>
            <person name="Nakamura S."/>
            <person name="Masuzawa T."/>
            <person name="Koizumi N."/>
        </authorList>
    </citation>
    <scope>NUCLEOTIDE SEQUENCE [LARGE SCALE GENOMIC DNA]</scope>
    <source>
        <strain evidence="5 6">E30</strain>
    </source>
</reference>
<evidence type="ECO:0000256" key="1">
    <source>
        <dbReference type="ARBA" id="ARBA00023015"/>
    </source>
</evidence>
<proteinExistence type="predicted"/>
<dbReference type="EMBL" id="AP025028">
    <property type="protein sequence ID" value="BDA78172.1"/>
    <property type="molecule type" value="Genomic_DNA"/>
</dbReference>
<dbReference type="PANTHER" id="PTHR33204:SF37">
    <property type="entry name" value="HTH-TYPE TRANSCRIPTIONAL REGULATOR YODB"/>
    <property type="match status" value="1"/>
</dbReference>